<gene>
    <name evidence="2" type="ORF">PG986_004721</name>
</gene>
<keyword evidence="1" id="KW-0812">Transmembrane</keyword>
<protein>
    <submittedName>
        <fullName evidence="2">Major facilitator superfamily transporter</fullName>
    </submittedName>
</protein>
<dbReference type="GeneID" id="92074005"/>
<name>A0ABR1QNF4_9PEZI</name>
<keyword evidence="3" id="KW-1185">Reference proteome</keyword>
<comment type="caution">
    <text evidence="2">The sequence shown here is derived from an EMBL/GenBank/DDBJ whole genome shotgun (WGS) entry which is preliminary data.</text>
</comment>
<evidence type="ECO:0000313" key="3">
    <source>
        <dbReference type="Proteomes" id="UP001391051"/>
    </source>
</evidence>
<dbReference type="RefSeq" id="XP_066703570.1">
    <property type="nucleotide sequence ID" value="XM_066840943.1"/>
</dbReference>
<accession>A0ABR1QNF4</accession>
<keyword evidence="1" id="KW-1133">Transmembrane helix</keyword>
<evidence type="ECO:0000256" key="1">
    <source>
        <dbReference type="SAM" id="Phobius"/>
    </source>
</evidence>
<keyword evidence="1" id="KW-0472">Membrane</keyword>
<proteinExistence type="predicted"/>
<reference evidence="2 3" key="1">
    <citation type="submission" date="2023-01" db="EMBL/GenBank/DDBJ databases">
        <title>Analysis of 21 Apiospora genomes using comparative genomics revels a genus with tremendous synthesis potential of carbohydrate active enzymes and secondary metabolites.</title>
        <authorList>
            <person name="Sorensen T."/>
        </authorList>
    </citation>
    <scope>NUCLEOTIDE SEQUENCE [LARGE SCALE GENOMIC DNA]</scope>
    <source>
        <strain evidence="2 3">CBS 24483</strain>
    </source>
</reference>
<dbReference type="EMBL" id="JAQQWE010000003">
    <property type="protein sequence ID" value="KAK7959867.1"/>
    <property type="molecule type" value="Genomic_DNA"/>
</dbReference>
<sequence>MLWGLTYLTLETTFQKAFGSARIIGVGNTSNFISAWIFRSSRVPHYMATMATWLVLAYIAAGLNFVTWWWYIMCIIGVRAAQMSSGI</sequence>
<dbReference type="Proteomes" id="UP001391051">
    <property type="component" value="Unassembled WGS sequence"/>
</dbReference>
<organism evidence="2 3">
    <name type="scientific">Apiospora aurea</name>
    <dbReference type="NCBI Taxonomy" id="335848"/>
    <lineage>
        <taxon>Eukaryota</taxon>
        <taxon>Fungi</taxon>
        <taxon>Dikarya</taxon>
        <taxon>Ascomycota</taxon>
        <taxon>Pezizomycotina</taxon>
        <taxon>Sordariomycetes</taxon>
        <taxon>Xylariomycetidae</taxon>
        <taxon>Amphisphaeriales</taxon>
        <taxon>Apiosporaceae</taxon>
        <taxon>Apiospora</taxon>
    </lineage>
</organism>
<evidence type="ECO:0000313" key="2">
    <source>
        <dbReference type="EMBL" id="KAK7959867.1"/>
    </source>
</evidence>
<feature type="transmembrane region" description="Helical" evidence="1">
    <location>
        <begin position="50"/>
        <end position="71"/>
    </location>
</feature>